<dbReference type="AlphaFoldDB" id="A0A852VWV2"/>
<keyword evidence="1" id="KW-0472">Membrane</keyword>
<dbReference type="EMBL" id="JACCAE010000001">
    <property type="protein sequence ID" value="NYF98255.1"/>
    <property type="molecule type" value="Genomic_DNA"/>
</dbReference>
<keyword evidence="1" id="KW-1133">Transmembrane helix</keyword>
<sequence length="144" mass="14911">MRLISPTLLKAALAIGGLVLVALVIISILLAMRNSGEPELLADAMAGQPTQVQVGDGTAMVWVSGSGSDDPRPGGQPDPELCSVTGEGMPSLAEPGTTDTSTIGETTLYPLAQVEDYKPPMKVICSGGSIDHVYIYGTVPESER</sequence>
<dbReference type="Proteomes" id="UP000554054">
    <property type="component" value="Unassembled WGS sequence"/>
</dbReference>
<reference evidence="2 3" key="1">
    <citation type="submission" date="2020-07" db="EMBL/GenBank/DDBJ databases">
        <title>Sequencing the genomes of 1000 actinobacteria strains.</title>
        <authorList>
            <person name="Klenk H.-P."/>
        </authorList>
    </citation>
    <scope>NUCLEOTIDE SEQUENCE [LARGE SCALE GENOMIC DNA]</scope>
    <source>
        <strain evidence="2 3">DSM 26154</strain>
    </source>
</reference>
<comment type="caution">
    <text evidence="2">The sequence shown here is derived from an EMBL/GenBank/DDBJ whole genome shotgun (WGS) entry which is preliminary data.</text>
</comment>
<evidence type="ECO:0000313" key="3">
    <source>
        <dbReference type="Proteomes" id="UP000554054"/>
    </source>
</evidence>
<evidence type="ECO:0000256" key="1">
    <source>
        <dbReference type="SAM" id="Phobius"/>
    </source>
</evidence>
<keyword evidence="3" id="KW-1185">Reference proteome</keyword>
<protein>
    <submittedName>
        <fullName evidence="2">Uncharacterized protein</fullName>
    </submittedName>
</protein>
<gene>
    <name evidence="2" type="ORF">BJY20_001647</name>
</gene>
<accession>A0A852VWV2</accession>
<proteinExistence type="predicted"/>
<feature type="transmembrane region" description="Helical" evidence="1">
    <location>
        <begin position="12"/>
        <end position="32"/>
    </location>
</feature>
<dbReference type="RefSeq" id="WP_185991090.1">
    <property type="nucleotide sequence ID" value="NZ_JACCAE010000001.1"/>
</dbReference>
<keyword evidence="1" id="KW-0812">Transmembrane</keyword>
<name>A0A852VWV2_9MICO</name>
<evidence type="ECO:0000313" key="2">
    <source>
        <dbReference type="EMBL" id="NYF98255.1"/>
    </source>
</evidence>
<organism evidence="2 3">
    <name type="scientific">Janibacter cremeus</name>
    <dbReference type="NCBI Taxonomy" id="1285192"/>
    <lineage>
        <taxon>Bacteria</taxon>
        <taxon>Bacillati</taxon>
        <taxon>Actinomycetota</taxon>
        <taxon>Actinomycetes</taxon>
        <taxon>Micrococcales</taxon>
        <taxon>Intrasporangiaceae</taxon>
        <taxon>Janibacter</taxon>
    </lineage>
</organism>